<proteinExistence type="predicted"/>
<evidence type="ECO:0000313" key="2">
    <source>
        <dbReference type="Proteomes" id="UP001221142"/>
    </source>
</evidence>
<reference evidence="1" key="1">
    <citation type="submission" date="2023-03" db="EMBL/GenBank/DDBJ databases">
        <title>Massive genome expansion in bonnet fungi (Mycena s.s.) driven by repeated elements and novel gene families across ecological guilds.</title>
        <authorList>
            <consortium name="Lawrence Berkeley National Laboratory"/>
            <person name="Harder C.B."/>
            <person name="Miyauchi S."/>
            <person name="Viragh M."/>
            <person name="Kuo A."/>
            <person name="Thoen E."/>
            <person name="Andreopoulos B."/>
            <person name="Lu D."/>
            <person name="Skrede I."/>
            <person name="Drula E."/>
            <person name="Henrissat B."/>
            <person name="Morin E."/>
            <person name="Kohler A."/>
            <person name="Barry K."/>
            <person name="LaButti K."/>
            <person name="Morin E."/>
            <person name="Salamov A."/>
            <person name="Lipzen A."/>
            <person name="Mereny Z."/>
            <person name="Hegedus B."/>
            <person name="Baldrian P."/>
            <person name="Stursova M."/>
            <person name="Weitz H."/>
            <person name="Taylor A."/>
            <person name="Grigoriev I.V."/>
            <person name="Nagy L.G."/>
            <person name="Martin F."/>
            <person name="Kauserud H."/>
        </authorList>
    </citation>
    <scope>NUCLEOTIDE SEQUENCE</scope>
    <source>
        <strain evidence="1">9284</strain>
    </source>
</reference>
<dbReference type="AlphaFoldDB" id="A0AAD7FE94"/>
<dbReference type="EMBL" id="JARKIF010000025">
    <property type="protein sequence ID" value="KAJ7614980.1"/>
    <property type="molecule type" value="Genomic_DNA"/>
</dbReference>
<dbReference type="Proteomes" id="UP001221142">
    <property type="component" value="Unassembled WGS sequence"/>
</dbReference>
<accession>A0AAD7FE94</accession>
<gene>
    <name evidence="1" type="ORF">FB45DRAFT_1064591</name>
</gene>
<name>A0AAD7FE94_9AGAR</name>
<protein>
    <recommendedName>
        <fullName evidence="3">Protein kinase domain-containing protein</fullName>
    </recommendedName>
</protein>
<sequence>MDTLDFNHEDGWAYLVSTPSGPRIIHKPRKLYHIPCDFLWAHRVDISEIDVQNMECGNANGIWRGQDVDIHIGFNDLELYWVHRETMALKALRGMDVAYALIAHVFRGEKLIGTMTESSQLSRPVRATDHTAVVAAFALLERAFMVHRNVNARIIAVDEKGRVRLMYLAGLRHYGHHEREKLERDAQKYHWKAIEQLFNTFKQCDEIHSTAAPVPSRFIQPTADSSRFGTISRATFCHRSRVYQN</sequence>
<evidence type="ECO:0000313" key="1">
    <source>
        <dbReference type="EMBL" id="KAJ7614980.1"/>
    </source>
</evidence>
<keyword evidence="2" id="KW-1185">Reference proteome</keyword>
<organism evidence="1 2">
    <name type="scientific">Roridomyces roridus</name>
    <dbReference type="NCBI Taxonomy" id="1738132"/>
    <lineage>
        <taxon>Eukaryota</taxon>
        <taxon>Fungi</taxon>
        <taxon>Dikarya</taxon>
        <taxon>Basidiomycota</taxon>
        <taxon>Agaricomycotina</taxon>
        <taxon>Agaricomycetes</taxon>
        <taxon>Agaricomycetidae</taxon>
        <taxon>Agaricales</taxon>
        <taxon>Marasmiineae</taxon>
        <taxon>Mycenaceae</taxon>
        <taxon>Roridomyces</taxon>
    </lineage>
</organism>
<evidence type="ECO:0008006" key="3">
    <source>
        <dbReference type="Google" id="ProtNLM"/>
    </source>
</evidence>
<comment type="caution">
    <text evidence="1">The sequence shown here is derived from an EMBL/GenBank/DDBJ whole genome shotgun (WGS) entry which is preliminary data.</text>
</comment>